<evidence type="ECO:0000313" key="3">
    <source>
        <dbReference type="Proteomes" id="UP000291142"/>
    </source>
</evidence>
<dbReference type="OrthoDB" id="1522941at2"/>
<keyword evidence="1" id="KW-0521">NADP</keyword>
<sequence length="352" mass="40844">MQLQERINAFVKLGDFIRQFSNTNIRKDEKVEHNALFFDGFKHQLKLAEEHNGWFTLENITFALNSWADALTPENLSKWVQPYDFSKVTPKTVAIIMAGNIPLVGFHDFLAVLITGYQVLVKQSSNDKHLLPFLAKYLEYVAPNFKGNIHFSEENLEDFDAVIATGSNNTARYFEYYFKDKPSIIRNNRNSVAVLTGNESTEDLQQLSEDIFRYYGLGCRNVSKLFVPKGYDFNPFFEAIYHWHPIVEKAKYANNYDYNKAVYLMSEFDMLENGFFMIKEDESYSSPIATAFYEYYDSLDALRTKLKAESHQIQCIVSKNFMENEVAFGHTQKPQLWDYADSVDSVEFLLAI</sequence>
<name>A0A4Q9FCY9_9FLAO</name>
<dbReference type="RefSeq" id="WP_130965430.1">
    <property type="nucleotide sequence ID" value="NZ_SIRT01000016.1"/>
</dbReference>
<reference evidence="2 3" key="1">
    <citation type="submission" date="2019-02" db="EMBL/GenBank/DDBJ databases">
        <title>Hyunsoonleella sp., isolated from marine sediment.</title>
        <authorList>
            <person name="Liu B.-T."/>
        </authorList>
    </citation>
    <scope>NUCLEOTIDE SEQUENCE [LARGE SCALE GENOMIC DNA]</scope>
    <source>
        <strain evidence="2 3">T58</strain>
    </source>
</reference>
<evidence type="ECO:0000256" key="1">
    <source>
        <dbReference type="ARBA" id="ARBA00022857"/>
    </source>
</evidence>
<gene>
    <name evidence="2" type="ORF">EYD45_15220</name>
</gene>
<dbReference type="SUPFAM" id="SSF53720">
    <property type="entry name" value="ALDH-like"/>
    <property type="match status" value="1"/>
</dbReference>
<protein>
    <submittedName>
        <fullName evidence="2">Acyl-CoA reductase</fullName>
    </submittedName>
</protein>
<dbReference type="EMBL" id="SIRT01000016">
    <property type="protein sequence ID" value="TBM99765.1"/>
    <property type="molecule type" value="Genomic_DNA"/>
</dbReference>
<dbReference type="GO" id="GO:0008218">
    <property type="term" value="P:bioluminescence"/>
    <property type="evidence" value="ECO:0007669"/>
    <property type="project" value="InterPro"/>
</dbReference>
<organism evidence="2 3">
    <name type="scientific">Hyunsoonleella flava</name>
    <dbReference type="NCBI Taxonomy" id="2527939"/>
    <lineage>
        <taxon>Bacteria</taxon>
        <taxon>Pseudomonadati</taxon>
        <taxon>Bacteroidota</taxon>
        <taxon>Flavobacteriia</taxon>
        <taxon>Flavobacteriales</taxon>
        <taxon>Flavobacteriaceae</taxon>
    </lineage>
</organism>
<evidence type="ECO:0000313" key="2">
    <source>
        <dbReference type="EMBL" id="TBM99765.1"/>
    </source>
</evidence>
<comment type="caution">
    <text evidence="2">The sequence shown here is derived from an EMBL/GenBank/DDBJ whole genome shotgun (WGS) entry which is preliminary data.</text>
</comment>
<accession>A0A4Q9FCY9</accession>
<proteinExistence type="predicted"/>
<keyword evidence="3" id="KW-1185">Reference proteome</keyword>
<dbReference type="InterPro" id="IPR008670">
    <property type="entry name" value="CoA_reduct_LuxC"/>
</dbReference>
<dbReference type="GO" id="GO:0003995">
    <property type="term" value="F:acyl-CoA dehydrogenase activity"/>
    <property type="evidence" value="ECO:0007669"/>
    <property type="project" value="InterPro"/>
</dbReference>
<dbReference type="InterPro" id="IPR016161">
    <property type="entry name" value="Ald_DH/histidinol_DH"/>
</dbReference>
<dbReference type="Pfam" id="PF05893">
    <property type="entry name" value="LuxC"/>
    <property type="match status" value="1"/>
</dbReference>
<dbReference type="AlphaFoldDB" id="A0A4Q9FCY9"/>
<dbReference type="Proteomes" id="UP000291142">
    <property type="component" value="Unassembled WGS sequence"/>
</dbReference>